<dbReference type="Proteomes" id="UP001176468">
    <property type="component" value="Unassembled WGS sequence"/>
</dbReference>
<reference evidence="2" key="1">
    <citation type="submission" date="2023-07" db="EMBL/GenBank/DDBJ databases">
        <authorList>
            <person name="Kim M.K."/>
        </authorList>
    </citation>
    <scope>NUCLEOTIDE SEQUENCE</scope>
    <source>
        <strain evidence="2">CA1-15</strain>
    </source>
</reference>
<evidence type="ECO:0000313" key="2">
    <source>
        <dbReference type="EMBL" id="MDO7841935.1"/>
    </source>
</evidence>
<feature type="region of interest" description="Disordered" evidence="1">
    <location>
        <begin position="1"/>
        <end position="103"/>
    </location>
</feature>
<proteinExistence type="predicted"/>
<protein>
    <submittedName>
        <fullName evidence="2">Uncharacterized protein</fullName>
    </submittedName>
</protein>
<dbReference type="RefSeq" id="WP_304560392.1">
    <property type="nucleotide sequence ID" value="NZ_JAUQSZ010000003.1"/>
</dbReference>
<comment type="caution">
    <text evidence="2">The sequence shown here is derived from an EMBL/GenBank/DDBJ whole genome shotgun (WGS) entry which is preliminary data.</text>
</comment>
<name>A0ABT8ZWI1_9SPHN</name>
<feature type="compositionally biased region" description="Basic and acidic residues" evidence="1">
    <location>
        <begin position="1"/>
        <end position="13"/>
    </location>
</feature>
<keyword evidence="3" id="KW-1185">Reference proteome</keyword>
<organism evidence="2 3">
    <name type="scientific">Sphingomonas immobilis</name>
    <dbReference type="NCBI Taxonomy" id="3063997"/>
    <lineage>
        <taxon>Bacteria</taxon>
        <taxon>Pseudomonadati</taxon>
        <taxon>Pseudomonadota</taxon>
        <taxon>Alphaproteobacteria</taxon>
        <taxon>Sphingomonadales</taxon>
        <taxon>Sphingomonadaceae</taxon>
        <taxon>Sphingomonas</taxon>
    </lineage>
</organism>
<evidence type="ECO:0000256" key="1">
    <source>
        <dbReference type="SAM" id="MobiDB-lite"/>
    </source>
</evidence>
<feature type="compositionally biased region" description="Low complexity" evidence="1">
    <location>
        <begin position="59"/>
        <end position="72"/>
    </location>
</feature>
<evidence type="ECO:0000313" key="3">
    <source>
        <dbReference type="Proteomes" id="UP001176468"/>
    </source>
</evidence>
<sequence>MPIEKTRSPDGVEHQLQPRGEKDIGPDIGVRAPMNAPADDDIGAIGTGSGYSGQEFDSAGQAAWRAGQQRRAVPADGKVSDSGAGAGGGNPGEDFDVATPGGA</sequence>
<dbReference type="EMBL" id="JAUQSZ010000003">
    <property type="protein sequence ID" value="MDO7841935.1"/>
    <property type="molecule type" value="Genomic_DNA"/>
</dbReference>
<gene>
    <name evidence="2" type="ORF">Q5H94_06330</name>
</gene>
<accession>A0ABT8ZWI1</accession>